<sequence>MVGLGILFVLAHNGISSLGLFKDFKVANQLTAEEAGNPAGILMNLGWIYQSDDRVYYVTEGQLVRIKNDWTERTVVTENTVAFIFISREISAAGIQEGRNSQC</sequence>
<accession>A0ABR6WHG3</accession>
<name>A0ABR6WHG3_9FIRM</name>
<evidence type="ECO:0000313" key="1">
    <source>
        <dbReference type="EMBL" id="MBC3795909.1"/>
    </source>
</evidence>
<dbReference type="Proteomes" id="UP000653358">
    <property type="component" value="Unassembled WGS sequence"/>
</dbReference>
<dbReference type="RefSeq" id="WP_148602578.1">
    <property type="nucleotide sequence ID" value="NZ_RXYB01000003.1"/>
</dbReference>
<proteinExistence type="predicted"/>
<dbReference type="EMBL" id="WJBB01000002">
    <property type="protein sequence ID" value="MBC3795909.1"/>
    <property type="molecule type" value="Genomic_DNA"/>
</dbReference>
<reference evidence="1 2" key="1">
    <citation type="journal article" date="2020" name="mSystems">
        <title>Defining Genomic and Predicted Metabolic Features of the Acetobacterium Genus.</title>
        <authorList>
            <person name="Ross D.E."/>
            <person name="Marshall C.W."/>
            <person name="Gulliver D."/>
            <person name="May H.D."/>
            <person name="Norman R.S."/>
        </authorList>
    </citation>
    <scope>NUCLEOTIDE SEQUENCE [LARGE SCALE GENOMIC DNA]</scope>
    <source>
        <strain evidence="1 2">DSM 9173</strain>
    </source>
</reference>
<comment type="caution">
    <text evidence="1">The sequence shown here is derived from an EMBL/GenBank/DDBJ whole genome shotgun (WGS) entry which is preliminary data.</text>
</comment>
<protein>
    <submittedName>
        <fullName evidence="1">Uncharacterized protein</fullName>
    </submittedName>
</protein>
<evidence type="ECO:0000313" key="2">
    <source>
        <dbReference type="Proteomes" id="UP000653358"/>
    </source>
</evidence>
<gene>
    <name evidence="1" type="ORF">GH807_02415</name>
</gene>
<organism evidence="1 2">
    <name type="scientific">Acetobacterium tundrae</name>
    <dbReference type="NCBI Taxonomy" id="132932"/>
    <lineage>
        <taxon>Bacteria</taxon>
        <taxon>Bacillati</taxon>
        <taxon>Bacillota</taxon>
        <taxon>Clostridia</taxon>
        <taxon>Eubacteriales</taxon>
        <taxon>Eubacteriaceae</taxon>
        <taxon>Acetobacterium</taxon>
    </lineage>
</organism>
<keyword evidence="2" id="KW-1185">Reference proteome</keyword>